<dbReference type="GO" id="GO:0016787">
    <property type="term" value="F:hydrolase activity"/>
    <property type="evidence" value="ECO:0007669"/>
    <property type="project" value="UniProtKB-KW"/>
</dbReference>
<keyword evidence="3" id="KW-0378">Hydrolase</keyword>
<evidence type="ECO:0000259" key="2">
    <source>
        <dbReference type="Pfam" id="PF00561"/>
    </source>
</evidence>
<dbReference type="EMBL" id="BOPG01000031">
    <property type="protein sequence ID" value="GIJ57376.1"/>
    <property type="molecule type" value="Genomic_DNA"/>
</dbReference>
<dbReference type="InterPro" id="IPR029058">
    <property type="entry name" value="AB_hydrolase_fold"/>
</dbReference>
<sequence length="323" mass="35387">MSQQRASEHPVVVDDRSLAVDDSGDPGGEPVFLLHGTPGSRSGPRPRDSVIYRLGVRLISYDRPGYGGSTRHEKRDVASAARDVAAIADALGIERFAVVGRSGGGPHALACAALLPDRITRTAVLVGIAPRDADLDWLDGMTDANVHDHTQAYDDSSRLVERLRLRADRTMSDPDSFLRVLREQMRHVDRQIVDDVVMQRLLSATYQEALQHGPYGWIDDLLAFREPWGFEIESIKSRVLLWHGADDNFSPVNHTRWLASKLPNCDLRIQRGAAHFGAMEVLPEVLVWLIDGDATDADDPAALDSALDRIGTPGLVPAESASP</sequence>
<dbReference type="InterPro" id="IPR050471">
    <property type="entry name" value="AB_hydrolase"/>
</dbReference>
<evidence type="ECO:0000313" key="3">
    <source>
        <dbReference type="EMBL" id="GIJ57376.1"/>
    </source>
</evidence>
<gene>
    <name evidence="3" type="ORF">Vau01_048920</name>
</gene>
<comment type="caution">
    <text evidence="3">The sequence shown here is derived from an EMBL/GenBank/DDBJ whole genome shotgun (WGS) entry which is preliminary data.</text>
</comment>
<dbReference type="RefSeq" id="WP_203996670.1">
    <property type="nucleotide sequence ID" value="NZ_BOPG01000031.1"/>
</dbReference>
<evidence type="ECO:0000313" key="4">
    <source>
        <dbReference type="Proteomes" id="UP000612585"/>
    </source>
</evidence>
<proteinExistence type="predicted"/>
<dbReference type="AlphaFoldDB" id="A0A8J3Z4G8"/>
<evidence type="ECO:0000256" key="1">
    <source>
        <dbReference type="SAM" id="MobiDB-lite"/>
    </source>
</evidence>
<dbReference type="Proteomes" id="UP000612585">
    <property type="component" value="Unassembled WGS sequence"/>
</dbReference>
<organism evidence="3 4">
    <name type="scientific">Virgisporangium aurantiacum</name>
    <dbReference type="NCBI Taxonomy" id="175570"/>
    <lineage>
        <taxon>Bacteria</taxon>
        <taxon>Bacillati</taxon>
        <taxon>Actinomycetota</taxon>
        <taxon>Actinomycetes</taxon>
        <taxon>Micromonosporales</taxon>
        <taxon>Micromonosporaceae</taxon>
        <taxon>Virgisporangium</taxon>
    </lineage>
</organism>
<feature type="domain" description="AB hydrolase-1" evidence="2">
    <location>
        <begin position="30"/>
        <end position="279"/>
    </location>
</feature>
<keyword evidence="4" id="KW-1185">Reference proteome</keyword>
<reference evidence="3" key="1">
    <citation type="submission" date="2021-01" db="EMBL/GenBank/DDBJ databases">
        <title>Whole genome shotgun sequence of Virgisporangium aurantiacum NBRC 16421.</title>
        <authorList>
            <person name="Komaki H."/>
            <person name="Tamura T."/>
        </authorList>
    </citation>
    <scope>NUCLEOTIDE SEQUENCE</scope>
    <source>
        <strain evidence="3">NBRC 16421</strain>
    </source>
</reference>
<feature type="compositionally biased region" description="Basic and acidic residues" evidence="1">
    <location>
        <begin position="1"/>
        <end position="19"/>
    </location>
</feature>
<dbReference type="SUPFAM" id="SSF53474">
    <property type="entry name" value="alpha/beta-Hydrolases"/>
    <property type="match status" value="1"/>
</dbReference>
<name>A0A8J3Z4G8_9ACTN</name>
<dbReference type="Pfam" id="PF00561">
    <property type="entry name" value="Abhydrolase_1"/>
    <property type="match status" value="1"/>
</dbReference>
<dbReference type="Gene3D" id="3.40.50.1820">
    <property type="entry name" value="alpha/beta hydrolase"/>
    <property type="match status" value="1"/>
</dbReference>
<accession>A0A8J3Z4G8</accession>
<dbReference type="PRINTS" id="PR00111">
    <property type="entry name" value="ABHYDROLASE"/>
</dbReference>
<dbReference type="PANTHER" id="PTHR43433:SF10">
    <property type="entry name" value="AB HYDROLASE-1 DOMAIN-CONTAINING PROTEIN"/>
    <property type="match status" value="1"/>
</dbReference>
<protein>
    <submittedName>
        <fullName evidence="3">Alpha/beta hydrolase</fullName>
    </submittedName>
</protein>
<dbReference type="InterPro" id="IPR000073">
    <property type="entry name" value="AB_hydrolase_1"/>
</dbReference>
<feature type="region of interest" description="Disordered" evidence="1">
    <location>
        <begin position="1"/>
        <end position="47"/>
    </location>
</feature>
<dbReference type="PANTHER" id="PTHR43433">
    <property type="entry name" value="HYDROLASE, ALPHA/BETA FOLD FAMILY PROTEIN"/>
    <property type="match status" value="1"/>
</dbReference>